<evidence type="ECO:0000256" key="1">
    <source>
        <dbReference type="SAM" id="SignalP"/>
    </source>
</evidence>
<protein>
    <submittedName>
        <fullName evidence="3">Peptidase M23</fullName>
    </submittedName>
</protein>
<feature type="signal peptide" evidence="1">
    <location>
        <begin position="1"/>
        <end position="26"/>
    </location>
</feature>
<name>D7BN22_ARCHD</name>
<dbReference type="CDD" id="cd12797">
    <property type="entry name" value="M23_peptidase"/>
    <property type="match status" value="1"/>
</dbReference>
<dbReference type="InterPro" id="IPR011055">
    <property type="entry name" value="Dup_hybrid_motif"/>
</dbReference>
<dbReference type="KEGG" id="ahe:Arch_0582"/>
<gene>
    <name evidence="3" type="ordered locus">Arch_0582</name>
</gene>
<sequence length="186" mass="19696">MTIILGMAVASIAAAGFMLSPTPANAPTEVSSGGHADSVLIGMESANHRTAFVSRDYGWPSGKPVKILKTFHVGAHPWDPGHRGVDLDMAEGGAVYAANDGDVIYAGLLVDRQVVSIQHPDGIRTTYEPIIPLVIQGQHVTRGTIIGTVDGTHCAPRSCLHWGAKKGKKNYINPLSLLEGQIVLLE</sequence>
<evidence type="ECO:0000313" key="3">
    <source>
        <dbReference type="EMBL" id="ADH92321.1"/>
    </source>
</evidence>
<dbReference type="eggNOG" id="COG0739">
    <property type="taxonomic scope" value="Bacteria"/>
</dbReference>
<dbReference type="InterPro" id="IPR050570">
    <property type="entry name" value="Cell_wall_metabolism_enzyme"/>
</dbReference>
<dbReference type="EMBL" id="CP002045">
    <property type="protein sequence ID" value="ADH92321.1"/>
    <property type="molecule type" value="Genomic_DNA"/>
</dbReference>
<dbReference type="GO" id="GO:0004222">
    <property type="term" value="F:metalloendopeptidase activity"/>
    <property type="evidence" value="ECO:0007669"/>
    <property type="project" value="TreeGrafter"/>
</dbReference>
<dbReference type="PANTHER" id="PTHR21666:SF270">
    <property type="entry name" value="MUREIN HYDROLASE ACTIVATOR ENVC"/>
    <property type="match status" value="1"/>
</dbReference>
<dbReference type="Gene3D" id="2.70.70.10">
    <property type="entry name" value="Glucose Permease (Domain IIA)"/>
    <property type="match status" value="1"/>
</dbReference>
<organism evidence="3 4">
    <name type="scientific">Arcanobacterium haemolyticum (strain ATCC 9345 / DSM 20595 / CCM 5947 / CCUG 17215 / LMG 16163 / NBRC 15585 / NCTC 8452 / 11018)</name>
    <dbReference type="NCBI Taxonomy" id="644284"/>
    <lineage>
        <taxon>Bacteria</taxon>
        <taxon>Bacillati</taxon>
        <taxon>Actinomycetota</taxon>
        <taxon>Actinomycetes</taxon>
        <taxon>Actinomycetales</taxon>
        <taxon>Actinomycetaceae</taxon>
        <taxon>Arcanobacterium</taxon>
    </lineage>
</organism>
<dbReference type="AlphaFoldDB" id="D7BN22"/>
<dbReference type="Pfam" id="PF01551">
    <property type="entry name" value="Peptidase_M23"/>
    <property type="match status" value="1"/>
</dbReference>
<dbReference type="SUPFAM" id="SSF51261">
    <property type="entry name" value="Duplicated hybrid motif"/>
    <property type="match status" value="1"/>
</dbReference>
<feature type="chain" id="PRO_5003093635" evidence="1">
    <location>
        <begin position="27"/>
        <end position="186"/>
    </location>
</feature>
<evidence type="ECO:0000259" key="2">
    <source>
        <dbReference type="Pfam" id="PF01551"/>
    </source>
</evidence>
<reference evidence="3 4" key="1">
    <citation type="journal article" date="2010" name="Stand. Genomic Sci.">
        <title>Complete genome sequence of Arcanobacterium haemolyticum type strain (11018).</title>
        <authorList>
            <person name="Yasawong M."/>
            <person name="Teshima H."/>
            <person name="Lapidus A."/>
            <person name="Nolan M."/>
            <person name="Lucas S."/>
            <person name="Glavina Del Rio T."/>
            <person name="Tice H."/>
            <person name="Cheng J."/>
            <person name="Bruce D."/>
            <person name="Detter C."/>
            <person name="Tapia R."/>
            <person name="Han C."/>
            <person name="Goodwin L."/>
            <person name="Pitluck S."/>
            <person name="Liolios K."/>
            <person name="Ivanova N."/>
            <person name="Mavromatis K."/>
            <person name="Mikhailova N."/>
            <person name="Pati A."/>
            <person name="Chen A."/>
            <person name="Palaniappan K."/>
            <person name="Land M."/>
            <person name="Hauser L."/>
            <person name="Chang Y."/>
            <person name="Jeffries C."/>
            <person name="Rohde M."/>
            <person name="Sikorski J."/>
            <person name="Pukall R."/>
            <person name="Goker M."/>
            <person name="Woyke T."/>
            <person name="Bristow J."/>
            <person name="Eisen J."/>
            <person name="Markowitz V."/>
            <person name="Hugenholtz P."/>
            <person name="Kyrpides N."/>
            <person name="Klenk H."/>
        </authorList>
    </citation>
    <scope>NUCLEOTIDE SEQUENCE [LARGE SCALE GENOMIC DNA]</scope>
    <source>
        <strain evidence="4">ATCC 9345 / DSM 20595 / CCUG 17215 / LMG 16163 / NBRC 15585 / NCTC 8452 / 11018</strain>
    </source>
</reference>
<proteinExistence type="predicted"/>
<dbReference type="STRING" id="644284.Arch_0582"/>
<feature type="domain" description="M23ase beta-sheet core" evidence="2">
    <location>
        <begin position="81"/>
        <end position="174"/>
    </location>
</feature>
<dbReference type="PANTHER" id="PTHR21666">
    <property type="entry name" value="PEPTIDASE-RELATED"/>
    <property type="match status" value="1"/>
</dbReference>
<evidence type="ECO:0000313" key="4">
    <source>
        <dbReference type="Proteomes" id="UP000000376"/>
    </source>
</evidence>
<dbReference type="HOGENOM" id="CLU_077601_1_2_11"/>
<dbReference type="InterPro" id="IPR016047">
    <property type="entry name" value="M23ase_b-sheet_dom"/>
</dbReference>
<dbReference type="Proteomes" id="UP000000376">
    <property type="component" value="Chromosome"/>
</dbReference>
<accession>D7BN22</accession>
<keyword evidence="4" id="KW-1185">Reference proteome</keyword>
<keyword evidence="1" id="KW-0732">Signal</keyword>